<evidence type="ECO:0000256" key="2">
    <source>
        <dbReference type="SAM" id="MobiDB-lite"/>
    </source>
</evidence>
<organism evidence="4 5">
    <name type="scientific">Brassica napus</name>
    <name type="common">Rape</name>
    <dbReference type="NCBI Taxonomy" id="3708"/>
    <lineage>
        <taxon>Eukaryota</taxon>
        <taxon>Viridiplantae</taxon>
        <taxon>Streptophyta</taxon>
        <taxon>Embryophyta</taxon>
        <taxon>Tracheophyta</taxon>
        <taxon>Spermatophyta</taxon>
        <taxon>Magnoliopsida</taxon>
        <taxon>eudicotyledons</taxon>
        <taxon>Gunneridae</taxon>
        <taxon>Pentapetalae</taxon>
        <taxon>rosids</taxon>
        <taxon>malvids</taxon>
        <taxon>Brassicales</taxon>
        <taxon>Brassicaceae</taxon>
        <taxon>Brassiceae</taxon>
        <taxon>Brassica</taxon>
    </lineage>
</organism>
<dbReference type="Gene3D" id="4.10.60.10">
    <property type="entry name" value="Zinc finger, CCHC-type"/>
    <property type="match status" value="1"/>
</dbReference>
<evidence type="ECO:0000259" key="3">
    <source>
        <dbReference type="PROSITE" id="PS50158"/>
    </source>
</evidence>
<accession>A0ABQ8AL16</accession>
<dbReference type="SMART" id="SM00343">
    <property type="entry name" value="ZnF_C2HC"/>
    <property type="match status" value="1"/>
</dbReference>
<dbReference type="InterPro" id="IPR036875">
    <property type="entry name" value="Znf_CCHC_sf"/>
</dbReference>
<gene>
    <name evidence="4" type="ORF">HID58_055681</name>
</gene>
<evidence type="ECO:0000256" key="1">
    <source>
        <dbReference type="PROSITE-ProRule" id="PRU00047"/>
    </source>
</evidence>
<proteinExistence type="predicted"/>
<dbReference type="Proteomes" id="UP000824890">
    <property type="component" value="Unassembled WGS sequence"/>
</dbReference>
<keyword evidence="1" id="KW-0862">Zinc</keyword>
<feature type="domain" description="CCHC-type" evidence="3">
    <location>
        <begin position="142"/>
        <end position="155"/>
    </location>
</feature>
<reference evidence="4 5" key="1">
    <citation type="submission" date="2021-05" db="EMBL/GenBank/DDBJ databases">
        <title>Genome Assembly of Synthetic Allotetraploid Brassica napus Reveals Homoeologous Exchanges between Subgenomes.</title>
        <authorList>
            <person name="Davis J.T."/>
        </authorList>
    </citation>
    <scope>NUCLEOTIDE SEQUENCE [LARGE SCALE GENOMIC DNA]</scope>
    <source>
        <strain evidence="5">cv. Da-Ae</strain>
        <tissue evidence="4">Seedling</tissue>
    </source>
</reference>
<keyword evidence="1" id="KW-0863">Zinc-finger</keyword>
<keyword evidence="5" id="KW-1185">Reference proteome</keyword>
<feature type="compositionally biased region" description="Polar residues" evidence="2">
    <location>
        <begin position="1"/>
        <end position="16"/>
    </location>
</feature>
<dbReference type="EMBL" id="JAGKQM010000013">
    <property type="protein sequence ID" value="KAH0893252.1"/>
    <property type="molecule type" value="Genomic_DNA"/>
</dbReference>
<evidence type="ECO:0000313" key="4">
    <source>
        <dbReference type="EMBL" id="KAH0893252.1"/>
    </source>
</evidence>
<dbReference type="PROSITE" id="PS50158">
    <property type="entry name" value="ZF_CCHC"/>
    <property type="match status" value="1"/>
</dbReference>
<dbReference type="SUPFAM" id="SSF57756">
    <property type="entry name" value="Retrovirus zinc finger-like domains"/>
    <property type="match status" value="1"/>
</dbReference>
<feature type="non-terminal residue" evidence="4">
    <location>
        <position position="1"/>
    </location>
</feature>
<evidence type="ECO:0000313" key="5">
    <source>
        <dbReference type="Proteomes" id="UP000824890"/>
    </source>
</evidence>
<dbReference type="InterPro" id="IPR001878">
    <property type="entry name" value="Znf_CCHC"/>
</dbReference>
<comment type="caution">
    <text evidence="4">The sequence shown here is derived from an EMBL/GenBank/DDBJ whole genome shotgun (WGS) entry which is preliminary data.</text>
</comment>
<feature type="region of interest" description="Disordered" evidence="2">
    <location>
        <begin position="1"/>
        <end position="28"/>
    </location>
</feature>
<sequence>RGLSQSPLPASSCSNEQPRRRKNQEAEIPPGSIVDLFTQILRQVSRNAQPEESLNMEYLNILKTIKCLDTLAACNYRNLTDLVERAVNVEVAVAVEAKNESKRKGVSGQKGKQIVQFKDSSKLDLSRKRSHDSKSWNGNQGCFYCGEVGHIARHCVAEQAALAEEHPPLALLEDRPPRKRRNRI</sequence>
<protein>
    <recommendedName>
        <fullName evidence="3">CCHC-type domain-containing protein</fullName>
    </recommendedName>
</protein>
<name>A0ABQ8AL16_BRANA</name>
<keyword evidence="1" id="KW-0479">Metal-binding</keyword>